<gene>
    <name evidence="3" type="ORF">QBC46DRAFT_83975</name>
</gene>
<protein>
    <submittedName>
        <fullName evidence="3">Uncharacterized protein</fullName>
    </submittedName>
</protein>
<feature type="region of interest" description="Disordered" evidence="1">
    <location>
        <begin position="153"/>
        <end position="175"/>
    </location>
</feature>
<keyword evidence="2" id="KW-1133">Transmembrane helix</keyword>
<evidence type="ECO:0000256" key="1">
    <source>
        <dbReference type="SAM" id="MobiDB-lite"/>
    </source>
</evidence>
<feature type="transmembrane region" description="Helical" evidence="2">
    <location>
        <begin position="26"/>
        <end position="44"/>
    </location>
</feature>
<dbReference type="EMBL" id="MU853777">
    <property type="protein sequence ID" value="KAK3942009.1"/>
    <property type="molecule type" value="Genomic_DNA"/>
</dbReference>
<keyword evidence="4" id="KW-1185">Reference proteome</keyword>
<keyword evidence="2" id="KW-0472">Membrane</keyword>
<keyword evidence="2" id="KW-0812">Transmembrane</keyword>
<name>A0AAN6NA65_9PEZI</name>
<feature type="compositionally biased region" description="Basic and acidic residues" evidence="1">
    <location>
        <begin position="163"/>
        <end position="175"/>
    </location>
</feature>
<proteinExistence type="predicted"/>
<comment type="caution">
    <text evidence="3">The sequence shown here is derived from an EMBL/GenBank/DDBJ whole genome shotgun (WGS) entry which is preliminary data.</text>
</comment>
<evidence type="ECO:0000313" key="4">
    <source>
        <dbReference type="Proteomes" id="UP001303473"/>
    </source>
</evidence>
<evidence type="ECO:0000256" key="2">
    <source>
        <dbReference type="SAM" id="Phobius"/>
    </source>
</evidence>
<dbReference type="Proteomes" id="UP001303473">
    <property type="component" value="Unassembled WGS sequence"/>
</dbReference>
<accession>A0AAN6NA65</accession>
<reference evidence="4" key="1">
    <citation type="journal article" date="2023" name="Mol. Phylogenet. Evol.">
        <title>Genome-scale phylogeny and comparative genomics of the fungal order Sordariales.</title>
        <authorList>
            <person name="Hensen N."/>
            <person name="Bonometti L."/>
            <person name="Westerberg I."/>
            <person name="Brannstrom I.O."/>
            <person name="Guillou S."/>
            <person name="Cros-Aarteil S."/>
            <person name="Calhoun S."/>
            <person name="Haridas S."/>
            <person name="Kuo A."/>
            <person name="Mondo S."/>
            <person name="Pangilinan J."/>
            <person name="Riley R."/>
            <person name="LaButti K."/>
            <person name="Andreopoulos B."/>
            <person name="Lipzen A."/>
            <person name="Chen C."/>
            <person name="Yan M."/>
            <person name="Daum C."/>
            <person name="Ng V."/>
            <person name="Clum A."/>
            <person name="Steindorff A."/>
            <person name="Ohm R.A."/>
            <person name="Martin F."/>
            <person name="Silar P."/>
            <person name="Natvig D.O."/>
            <person name="Lalanne C."/>
            <person name="Gautier V."/>
            <person name="Ament-Velasquez S.L."/>
            <person name="Kruys A."/>
            <person name="Hutchinson M.I."/>
            <person name="Powell A.J."/>
            <person name="Barry K."/>
            <person name="Miller A.N."/>
            <person name="Grigoriev I.V."/>
            <person name="Debuchy R."/>
            <person name="Gladieux P."/>
            <person name="Hiltunen Thoren M."/>
            <person name="Johannesson H."/>
        </authorList>
    </citation>
    <scope>NUCLEOTIDE SEQUENCE [LARGE SCALE GENOMIC DNA]</scope>
    <source>
        <strain evidence="4">CBS 340.73</strain>
    </source>
</reference>
<sequence>MSVSLGGNVDKTDIQRASLGPLTKPWISTFLVLCLLAFAVATLFKSCLDLGWPVCVLGTISPPFSPVALISGSRSASESPSRITSHQQAVEAPSRHLSRQRKETDRSLLFVGTWPHETQRYPLSVAHFFDTCLDHFWPPAPLAKNPPAKYSSISSGPTGLFQRPREPRHLPQERYSPKRGTNLILRAFHHWRPIHVLLKIGGS</sequence>
<feature type="region of interest" description="Disordered" evidence="1">
    <location>
        <begin position="78"/>
        <end position="101"/>
    </location>
</feature>
<dbReference type="AlphaFoldDB" id="A0AAN6NA65"/>
<organism evidence="3 4">
    <name type="scientific">Diplogelasinospora grovesii</name>
    <dbReference type="NCBI Taxonomy" id="303347"/>
    <lineage>
        <taxon>Eukaryota</taxon>
        <taxon>Fungi</taxon>
        <taxon>Dikarya</taxon>
        <taxon>Ascomycota</taxon>
        <taxon>Pezizomycotina</taxon>
        <taxon>Sordariomycetes</taxon>
        <taxon>Sordariomycetidae</taxon>
        <taxon>Sordariales</taxon>
        <taxon>Diplogelasinosporaceae</taxon>
        <taxon>Diplogelasinospora</taxon>
    </lineage>
</organism>
<evidence type="ECO:0000313" key="3">
    <source>
        <dbReference type="EMBL" id="KAK3942009.1"/>
    </source>
</evidence>